<evidence type="ECO:0000313" key="1">
    <source>
        <dbReference type="EMBL" id="PSG93434.1"/>
    </source>
</evidence>
<organism evidence="1 2">
    <name type="scientific">Mesoflavibacter zeaxanthinifaciens subsp. sabulilitoris</name>
    <dbReference type="NCBI Taxonomy" id="1520893"/>
    <lineage>
        <taxon>Bacteria</taxon>
        <taxon>Pseudomonadati</taxon>
        <taxon>Bacteroidota</taxon>
        <taxon>Flavobacteriia</taxon>
        <taxon>Flavobacteriales</taxon>
        <taxon>Flavobacteriaceae</taxon>
        <taxon>Mesoflavibacter</taxon>
    </lineage>
</organism>
<dbReference type="EMBL" id="PXOT01000015">
    <property type="protein sequence ID" value="PSG93434.1"/>
    <property type="molecule type" value="Genomic_DNA"/>
</dbReference>
<keyword evidence="2" id="KW-1185">Reference proteome</keyword>
<dbReference type="AlphaFoldDB" id="A0A2T1NKK9"/>
<sequence length="180" mass="20746">MKSQLRSIITILTLALFFVSCKDENSIQTYFVDHKEQPEFLSLDLSAKMIDLSKADLSPEQKEAYNSVKKLDVLAYRVNDGDIVAYEQELQKAKKVLNNDKYEELMEFKDNGISFKISTIGNENTVDEFLVLANSKEMGFTFVRVIGDEMKPEQLVKLITELQHADVDNNQLNQLFNYFK</sequence>
<dbReference type="RefSeq" id="WP_106676870.1">
    <property type="nucleotide sequence ID" value="NZ_JACHWV010000001.1"/>
</dbReference>
<dbReference type="Proteomes" id="UP000238430">
    <property type="component" value="Unassembled WGS sequence"/>
</dbReference>
<dbReference type="Pfam" id="PF14060">
    <property type="entry name" value="DUF4252"/>
    <property type="match status" value="1"/>
</dbReference>
<comment type="caution">
    <text evidence="1">The sequence shown here is derived from an EMBL/GenBank/DDBJ whole genome shotgun (WGS) entry which is preliminary data.</text>
</comment>
<evidence type="ECO:0000313" key="2">
    <source>
        <dbReference type="Proteomes" id="UP000238430"/>
    </source>
</evidence>
<name>A0A2T1NKK9_9FLAO</name>
<accession>A0A2T1NKK9</accession>
<gene>
    <name evidence="1" type="ORF">C7H61_02665</name>
</gene>
<reference evidence="1 2" key="1">
    <citation type="submission" date="2018-03" db="EMBL/GenBank/DDBJ databases">
        <title>Mesoflavibacter sp. HG37 and Mesoflavibacter sp. HG96 sp.nov., two marine bacteria isolated from seawater of Western Pacific Ocean.</title>
        <authorList>
            <person name="Cheng H."/>
            <person name="Wu Y.-H."/>
            <person name="Guo L.-L."/>
            <person name="Xu X.-W."/>
        </authorList>
    </citation>
    <scope>NUCLEOTIDE SEQUENCE [LARGE SCALE GENOMIC DNA]</scope>
    <source>
        <strain evidence="1 2">KCTC 42117</strain>
    </source>
</reference>
<protein>
    <submittedName>
        <fullName evidence="1">DUF4252 domain-containing protein</fullName>
    </submittedName>
</protein>
<dbReference type="OrthoDB" id="1143555at2"/>
<dbReference type="PROSITE" id="PS51257">
    <property type="entry name" value="PROKAR_LIPOPROTEIN"/>
    <property type="match status" value="1"/>
</dbReference>
<dbReference type="InterPro" id="IPR025348">
    <property type="entry name" value="DUF4252"/>
</dbReference>
<proteinExistence type="predicted"/>